<keyword evidence="1" id="KW-0472">Membrane</keyword>
<dbReference type="Proteomes" id="UP000215289">
    <property type="component" value="Unassembled WGS sequence"/>
</dbReference>
<evidence type="ECO:0000313" key="2">
    <source>
        <dbReference type="EMBL" id="RLL98596.1"/>
    </source>
</evidence>
<name>A0A229XKT3_9EURO</name>
<protein>
    <submittedName>
        <fullName evidence="2">Uncharacterized protein</fullName>
    </submittedName>
</protein>
<accession>A0A229XKT3</accession>
<keyword evidence="1" id="KW-0812">Transmembrane</keyword>
<keyword evidence="3" id="KW-1185">Reference proteome</keyword>
<keyword evidence="1" id="KW-1133">Transmembrane helix</keyword>
<proteinExistence type="predicted"/>
<dbReference type="EMBL" id="NIDN02000049">
    <property type="protein sequence ID" value="RLL98596.1"/>
    <property type="molecule type" value="Genomic_DNA"/>
</dbReference>
<gene>
    <name evidence="2" type="ORF">CFD26_105056</name>
</gene>
<organism evidence="2 3">
    <name type="scientific">Aspergillus turcosus</name>
    <dbReference type="NCBI Taxonomy" id="1245748"/>
    <lineage>
        <taxon>Eukaryota</taxon>
        <taxon>Fungi</taxon>
        <taxon>Dikarya</taxon>
        <taxon>Ascomycota</taxon>
        <taxon>Pezizomycotina</taxon>
        <taxon>Eurotiomycetes</taxon>
        <taxon>Eurotiomycetidae</taxon>
        <taxon>Eurotiales</taxon>
        <taxon>Aspergillaceae</taxon>
        <taxon>Aspergillus</taxon>
        <taxon>Aspergillus subgen. Fumigati</taxon>
    </lineage>
</organism>
<dbReference type="OrthoDB" id="4225201at2759"/>
<dbReference type="STRING" id="1245748.A0A229XKT3"/>
<comment type="caution">
    <text evidence="2">The sequence shown here is derived from an EMBL/GenBank/DDBJ whole genome shotgun (WGS) entry which is preliminary data.</text>
</comment>
<evidence type="ECO:0000313" key="3">
    <source>
        <dbReference type="Proteomes" id="UP000215289"/>
    </source>
</evidence>
<sequence length="343" mass="38435">MIIIHLLDTLPSHPLYRRWIIYCRSADTITIDLRSVHRTGTDLGTPFGLQSAASSELVQLFIKILPLTSLDSLKQECYQTDDPPTHSKLDLVSFPSGKPTYSAGSQSPETVQKELGGFLAAGPLNGIRETADDEDMDFPSEPELKAFQTGTVAILVGTLILITFIICRNTTYCRRKQADRAARREERQTRRAYKSAARRLQRRQWWEGWGSGRHTSTRLTYDLPLLVQPGHGRDYGTEADLVQEPHALRNEILNFRQTLVYVGQLVRKPKWDLEGASPSHSDSDREVAQIYTRRKNHSAAQSTAAISTVISLETNSLLSLDTTSSMTLDTLETLDTAPPSYHP</sequence>
<reference evidence="2 3" key="1">
    <citation type="submission" date="2018-08" db="EMBL/GenBank/DDBJ databases">
        <title>Draft genome sequences of two Aspergillus turcosus clinical strains isolated from bronchoalveolar lavage fluid: one azole-susceptible and the other azole-resistant.</title>
        <authorList>
            <person name="Parent-Michaud M."/>
            <person name="Dufresne P.J."/>
            <person name="Fournier E."/>
            <person name="Martineau C."/>
            <person name="Moreira S."/>
            <person name="Perkins V."/>
            <person name="De Repentigny L."/>
            <person name="Dufresne S.F."/>
        </authorList>
    </citation>
    <scope>NUCLEOTIDE SEQUENCE [LARGE SCALE GENOMIC DNA]</scope>
    <source>
        <strain evidence="2">HMR AF 1038</strain>
    </source>
</reference>
<evidence type="ECO:0000256" key="1">
    <source>
        <dbReference type="SAM" id="Phobius"/>
    </source>
</evidence>
<feature type="transmembrane region" description="Helical" evidence="1">
    <location>
        <begin position="146"/>
        <end position="167"/>
    </location>
</feature>
<dbReference type="AlphaFoldDB" id="A0A229XKT3"/>